<organism evidence="2 4">
    <name type="scientific">Durusdinium trenchii</name>
    <dbReference type="NCBI Taxonomy" id="1381693"/>
    <lineage>
        <taxon>Eukaryota</taxon>
        <taxon>Sar</taxon>
        <taxon>Alveolata</taxon>
        <taxon>Dinophyceae</taxon>
        <taxon>Suessiales</taxon>
        <taxon>Symbiodiniaceae</taxon>
        <taxon>Durusdinium</taxon>
    </lineage>
</organism>
<feature type="region of interest" description="Disordered" evidence="1">
    <location>
        <begin position="131"/>
        <end position="155"/>
    </location>
</feature>
<keyword evidence="4" id="KW-1185">Reference proteome</keyword>
<dbReference type="Proteomes" id="UP001642464">
    <property type="component" value="Unassembled WGS sequence"/>
</dbReference>
<evidence type="ECO:0000313" key="3">
    <source>
        <dbReference type="EMBL" id="CAK9111251.1"/>
    </source>
</evidence>
<feature type="compositionally biased region" description="Basic residues" evidence="1">
    <location>
        <begin position="142"/>
        <end position="155"/>
    </location>
</feature>
<evidence type="ECO:0000313" key="4">
    <source>
        <dbReference type="Proteomes" id="UP001642464"/>
    </source>
</evidence>
<protein>
    <submittedName>
        <fullName evidence="2">Uncharacterized protein</fullName>
    </submittedName>
</protein>
<feature type="compositionally biased region" description="Basic and acidic residues" evidence="1">
    <location>
        <begin position="131"/>
        <end position="141"/>
    </location>
</feature>
<dbReference type="EMBL" id="CAXAMM010032223">
    <property type="protein sequence ID" value="CAK9069360.1"/>
    <property type="molecule type" value="Genomic_DNA"/>
</dbReference>
<proteinExistence type="predicted"/>
<reference evidence="2 4" key="1">
    <citation type="submission" date="2024-02" db="EMBL/GenBank/DDBJ databases">
        <authorList>
            <person name="Chen Y."/>
            <person name="Shah S."/>
            <person name="Dougan E. K."/>
            <person name="Thang M."/>
            <person name="Chan C."/>
        </authorList>
    </citation>
    <scope>NUCLEOTIDE SEQUENCE [LARGE SCALE GENOMIC DNA]</scope>
</reference>
<dbReference type="EMBL" id="CAXAMM010043684">
    <property type="protein sequence ID" value="CAK9111251.1"/>
    <property type="molecule type" value="Genomic_DNA"/>
</dbReference>
<sequence length="155" mass="17082">MEGLLESAVQLPQVDFPARLAVALAEKDMGSSGVHTSPSNVEEYVIAAGETLLMRARDLLQACSWLPCLQEVDVQVVAQWDPACGVEAREQMNQKWQAMWQEEEMLRGLGGAILVLNMSLGPTFVDRQGAKEDKTNAELRRRGASARRAAARCKR</sequence>
<evidence type="ECO:0000256" key="1">
    <source>
        <dbReference type="SAM" id="MobiDB-lite"/>
    </source>
</evidence>
<comment type="caution">
    <text evidence="2">The sequence shown here is derived from an EMBL/GenBank/DDBJ whole genome shotgun (WGS) entry which is preliminary data.</text>
</comment>
<accession>A0ABP0P010</accession>
<name>A0ABP0P010_9DINO</name>
<gene>
    <name evidence="2" type="ORF">SCF082_LOCUS34738</name>
    <name evidence="3" type="ORF">SCF082_LOCUS51656</name>
</gene>
<evidence type="ECO:0000313" key="2">
    <source>
        <dbReference type="EMBL" id="CAK9069360.1"/>
    </source>
</evidence>